<evidence type="ECO:0000313" key="2">
    <source>
        <dbReference type="Proteomes" id="UP001234297"/>
    </source>
</evidence>
<dbReference type="EMBL" id="CM056812">
    <property type="protein sequence ID" value="KAJ8617699.1"/>
    <property type="molecule type" value="Genomic_DNA"/>
</dbReference>
<keyword evidence="2" id="KW-1185">Reference proteome</keyword>
<name>A0ACC2K9R7_PERAE</name>
<gene>
    <name evidence="1" type="ORF">MRB53_013885</name>
</gene>
<organism evidence="1 2">
    <name type="scientific">Persea americana</name>
    <name type="common">Avocado</name>
    <dbReference type="NCBI Taxonomy" id="3435"/>
    <lineage>
        <taxon>Eukaryota</taxon>
        <taxon>Viridiplantae</taxon>
        <taxon>Streptophyta</taxon>
        <taxon>Embryophyta</taxon>
        <taxon>Tracheophyta</taxon>
        <taxon>Spermatophyta</taxon>
        <taxon>Magnoliopsida</taxon>
        <taxon>Magnoliidae</taxon>
        <taxon>Laurales</taxon>
        <taxon>Lauraceae</taxon>
        <taxon>Persea</taxon>
    </lineage>
</organism>
<comment type="caution">
    <text evidence="1">The sequence shown here is derived from an EMBL/GenBank/DDBJ whole genome shotgun (WGS) entry which is preliminary data.</text>
</comment>
<accession>A0ACC2K9R7</accession>
<proteinExistence type="predicted"/>
<protein>
    <submittedName>
        <fullName evidence="1">Uncharacterized protein</fullName>
    </submittedName>
</protein>
<reference evidence="1 2" key="1">
    <citation type="journal article" date="2022" name="Hortic Res">
        <title>A haplotype resolved chromosomal level avocado genome allows analysis of novel avocado genes.</title>
        <authorList>
            <person name="Nath O."/>
            <person name="Fletcher S.J."/>
            <person name="Hayward A."/>
            <person name="Shaw L.M."/>
            <person name="Masouleh A.K."/>
            <person name="Furtado A."/>
            <person name="Henry R.J."/>
            <person name="Mitter N."/>
        </authorList>
    </citation>
    <scope>NUCLEOTIDE SEQUENCE [LARGE SCALE GENOMIC DNA]</scope>
    <source>
        <strain evidence="2">cv. Hass</strain>
    </source>
</reference>
<dbReference type="Proteomes" id="UP001234297">
    <property type="component" value="Chromosome 4"/>
</dbReference>
<evidence type="ECO:0000313" key="1">
    <source>
        <dbReference type="EMBL" id="KAJ8617699.1"/>
    </source>
</evidence>
<sequence>MAHLPCSQGWAAGGWRRGLADGHGRESEGGGRTIGIGALAVGRGIERERERERERCGRENKAGGRAIGVGARRTVGRQRLEEGERDWDGGKREVGLGDGGEPK</sequence>